<accession>A0AAV7DQR9</accession>
<organism evidence="1 2">
    <name type="scientific">Aristolochia fimbriata</name>
    <name type="common">White veined hardy Dutchman's pipe vine</name>
    <dbReference type="NCBI Taxonomy" id="158543"/>
    <lineage>
        <taxon>Eukaryota</taxon>
        <taxon>Viridiplantae</taxon>
        <taxon>Streptophyta</taxon>
        <taxon>Embryophyta</taxon>
        <taxon>Tracheophyta</taxon>
        <taxon>Spermatophyta</taxon>
        <taxon>Magnoliopsida</taxon>
        <taxon>Magnoliidae</taxon>
        <taxon>Piperales</taxon>
        <taxon>Aristolochiaceae</taxon>
        <taxon>Aristolochia</taxon>
    </lineage>
</organism>
<comment type="caution">
    <text evidence="1">The sequence shown here is derived from an EMBL/GenBank/DDBJ whole genome shotgun (WGS) entry which is preliminary data.</text>
</comment>
<dbReference type="AlphaFoldDB" id="A0AAV7DQR9"/>
<evidence type="ECO:0000313" key="2">
    <source>
        <dbReference type="Proteomes" id="UP000825729"/>
    </source>
</evidence>
<evidence type="ECO:0000313" key="1">
    <source>
        <dbReference type="EMBL" id="KAG9438561.1"/>
    </source>
</evidence>
<keyword evidence="2" id="KW-1185">Reference proteome</keyword>
<reference evidence="1 2" key="1">
    <citation type="submission" date="2021-07" db="EMBL/GenBank/DDBJ databases">
        <title>The Aristolochia fimbriata genome: insights into angiosperm evolution, floral development and chemical biosynthesis.</title>
        <authorList>
            <person name="Jiao Y."/>
        </authorList>
    </citation>
    <scope>NUCLEOTIDE SEQUENCE [LARGE SCALE GENOMIC DNA]</scope>
    <source>
        <strain evidence="1">IBCAS-2021</strain>
        <tissue evidence="1">Leaf</tissue>
    </source>
</reference>
<name>A0AAV7DQR9_ARIFI</name>
<sequence length="110" mass="12200">MGWSGRRSVKIHMSGLACWKEGRQTKSFSVSSPALPIRCSIVGMTHLIHHLTHFAEERSQSPKKERRLATEFTPIVDGGGLLRCTGFLLATRKATCTLARVNARSAEDTY</sequence>
<protein>
    <submittedName>
        <fullName evidence="1">Uncharacterized protein</fullName>
    </submittedName>
</protein>
<dbReference type="EMBL" id="JAINDJ010000056">
    <property type="protein sequence ID" value="KAG9438561.1"/>
    <property type="molecule type" value="Genomic_DNA"/>
</dbReference>
<gene>
    <name evidence="1" type="ORF">H6P81_021483</name>
</gene>
<dbReference type="Proteomes" id="UP000825729">
    <property type="component" value="Unassembled WGS sequence"/>
</dbReference>
<proteinExistence type="predicted"/>